<evidence type="ECO:0000256" key="3">
    <source>
        <dbReference type="SAM" id="MobiDB-lite"/>
    </source>
</evidence>
<dbReference type="SUPFAM" id="SSF47473">
    <property type="entry name" value="EF-hand"/>
    <property type="match status" value="3"/>
</dbReference>
<feature type="domain" description="EH" evidence="4">
    <location>
        <begin position="259"/>
        <end position="348"/>
    </location>
</feature>
<evidence type="ECO:0000313" key="6">
    <source>
        <dbReference type="EMBL" id="GFY54698.1"/>
    </source>
</evidence>
<dbReference type="InterPro" id="IPR018247">
    <property type="entry name" value="EF_Hand_1_Ca_BS"/>
</dbReference>
<reference evidence="6" key="1">
    <citation type="submission" date="2020-08" db="EMBL/GenBank/DDBJ databases">
        <title>Multicomponent nature underlies the extraordinary mechanical properties of spider dragline silk.</title>
        <authorList>
            <person name="Kono N."/>
            <person name="Nakamura H."/>
            <person name="Mori M."/>
            <person name="Yoshida Y."/>
            <person name="Ohtoshi R."/>
            <person name="Malay A.D."/>
            <person name="Moran D.A.P."/>
            <person name="Tomita M."/>
            <person name="Numata K."/>
            <person name="Arakawa K."/>
        </authorList>
    </citation>
    <scope>NUCLEOTIDE SEQUENCE</scope>
</reference>
<dbReference type="OrthoDB" id="524326at2759"/>
<organism evidence="6 7">
    <name type="scientific">Trichonephila inaurata madagascariensis</name>
    <dbReference type="NCBI Taxonomy" id="2747483"/>
    <lineage>
        <taxon>Eukaryota</taxon>
        <taxon>Metazoa</taxon>
        <taxon>Ecdysozoa</taxon>
        <taxon>Arthropoda</taxon>
        <taxon>Chelicerata</taxon>
        <taxon>Arachnida</taxon>
        <taxon>Araneae</taxon>
        <taxon>Araneomorphae</taxon>
        <taxon>Entelegynae</taxon>
        <taxon>Araneoidea</taxon>
        <taxon>Nephilidae</taxon>
        <taxon>Trichonephila</taxon>
        <taxon>Trichonephila inaurata</taxon>
    </lineage>
</organism>
<dbReference type="Gene3D" id="1.10.287.1490">
    <property type="match status" value="1"/>
</dbReference>
<feature type="region of interest" description="Disordered" evidence="3">
    <location>
        <begin position="348"/>
        <end position="371"/>
    </location>
</feature>
<keyword evidence="6" id="KW-0675">Receptor</keyword>
<sequence>MMGMLPSPSQVARSHTALYEAFYRQVDPAETDRVSAVEAAAFLKRSGLPDTILSKIWDMSDPQGKGFLDKQGFYVALKLIALHQNGKDLTLANMNLDLPPPQLQTPSGRNSPAVDWNIKAVERKKYEEMFYSMGPVAGKLPGDKVKPVMLNSKLPLDILGKIWDLSDTDQDGFLSKEEFILAMHLVYKALENIPVPSVLPPELISILKRKHSIPGMVQVLPDVLPQGIDNMMTGRIRRSSTPSSDIISRGSPWIVNAVDKAKFDEMFHTLDTDKDGFVTGLDVKDTFLKSGLPQTVLAHIWNLCDIKQNGKLNSEQFALAMYLVQQKIQGIEVPATLYSEMIPPTLRPKPSSDISQDVPLPITSDLDSSGSKELDMISSEIKELQMEKMTLEKDLAQKEADVKIKNGELKNLQNELDALETMLKQLEIQKGEARKRLNDLDKQKNSLDLTLCDLLAQTEDDVNQIDAMKKQKEEQELELEVQEKELNEKRKELNELRQEETKLESQISSGKIQLDALTSSLQSTILQISQMKIKIDQLQEQHRLMSEAIKDMDNAISFGDFRNVSEFTLTGFAPLQDEDFTVASPTGVKVNASMKIFASETLEQMDWKELLGFRTLDFDKFSIKKGFFLWEFRFTTLILKLLLLFPPPEEKTMEPVAPISDFQEDPFGSKDPFEGKINGFSSDPFAGEDPFKGDPFKDTSVSSSGDPFGSVDPFESVFNVTAAQTTKDDPFLGNDPFGGFPAPSNPDKDPFDPFGLSKSNSIQSPVGGFDADPFGADPFGASPAAPPRPESPTPALPPKKSKAPPPRPAPPSKAKGPSPKPGPTRAAPAPPVPPPPAVDPFKAEFENTSNNTAFPDLFSKTAKTQDAFDPFSNPAAPADNFANFDNFADFDNIK</sequence>
<evidence type="ECO:0000259" key="5">
    <source>
        <dbReference type="PROSITE" id="PS50222"/>
    </source>
</evidence>
<dbReference type="SUPFAM" id="SSF57997">
    <property type="entry name" value="Tropomyosin"/>
    <property type="match status" value="1"/>
</dbReference>
<feature type="compositionally biased region" description="Pro residues" evidence="3">
    <location>
        <begin position="784"/>
        <end position="811"/>
    </location>
</feature>
<dbReference type="GO" id="GO:0045296">
    <property type="term" value="F:cadherin binding"/>
    <property type="evidence" value="ECO:0007669"/>
    <property type="project" value="TreeGrafter"/>
</dbReference>
<dbReference type="PROSITE" id="PS00018">
    <property type="entry name" value="EF_HAND_1"/>
    <property type="match status" value="2"/>
</dbReference>
<dbReference type="Proteomes" id="UP000886998">
    <property type="component" value="Unassembled WGS sequence"/>
</dbReference>
<dbReference type="InterPro" id="IPR011992">
    <property type="entry name" value="EF-hand-dom_pair"/>
</dbReference>
<protein>
    <submittedName>
        <fullName evidence="6">Epidermal growth factor receptor substrate 15-like 1</fullName>
    </submittedName>
</protein>
<dbReference type="CDD" id="cd00052">
    <property type="entry name" value="EH"/>
    <property type="match status" value="3"/>
</dbReference>
<dbReference type="EMBL" id="BMAV01010006">
    <property type="protein sequence ID" value="GFY54698.1"/>
    <property type="molecule type" value="Genomic_DNA"/>
</dbReference>
<dbReference type="InterPro" id="IPR000261">
    <property type="entry name" value="EH_dom"/>
</dbReference>
<evidence type="ECO:0000259" key="4">
    <source>
        <dbReference type="PROSITE" id="PS50031"/>
    </source>
</evidence>
<evidence type="ECO:0000313" key="7">
    <source>
        <dbReference type="Proteomes" id="UP000886998"/>
    </source>
</evidence>
<name>A0A8X6XIV4_9ARAC</name>
<feature type="domain" description="EF-hand" evidence="5">
    <location>
        <begin position="258"/>
        <end position="293"/>
    </location>
</feature>
<dbReference type="PANTHER" id="PTHR11216:SF176">
    <property type="entry name" value="EPIDERMAL GROWTH FACTOR RECEPTOR PATHWAY SUBSTRATE CLONE 15, ISOFORM A"/>
    <property type="match status" value="1"/>
</dbReference>
<evidence type="ECO:0000256" key="1">
    <source>
        <dbReference type="ARBA" id="ARBA00022837"/>
    </source>
</evidence>
<feature type="domain" description="EH" evidence="4">
    <location>
        <begin position="122"/>
        <end position="210"/>
    </location>
</feature>
<keyword evidence="1" id="KW-0106">Calcium</keyword>
<dbReference type="AlphaFoldDB" id="A0A8X6XIV4"/>
<keyword evidence="2" id="KW-0175">Coiled coil</keyword>
<dbReference type="GO" id="GO:0005509">
    <property type="term" value="F:calcium ion binding"/>
    <property type="evidence" value="ECO:0007669"/>
    <property type="project" value="InterPro"/>
</dbReference>
<dbReference type="Gene3D" id="1.10.238.10">
    <property type="entry name" value="EF-hand"/>
    <property type="match status" value="3"/>
</dbReference>
<gene>
    <name evidence="6" type="primary">EPS15L1</name>
    <name evidence="6" type="ORF">TNIN_367042</name>
</gene>
<dbReference type="SMART" id="SM00027">
    <property type="entry name" value="EH"/>
    <property type="match status" value="3"/>
</dbReference>
<dbReference type="GO" id="GO:0016197">
    <property type="term" value="P:endosomal transport"/>
    <property type="evidence" value="ECO:0007669"/>
    <property type="project" value="TreeGrafter"/>
</dbReference>
<feature type="domain" description="EH" evidence="4">
    <location>
        <begin position="15"/>
        <end position="109"/>
    </location>
</feature>
<dbReference type="GO" id="GO:0006897">
    <property type="term" value="P:endocytosis"/>
    <property type="evidence" value="ECO:0007669"/>
    <property type="project" value="TreeGrafter"/>
</dbReference>
<dbReference type="PANTHER" id="PTHR11216">
    <property type="entry name" value="EH DOMAIN"/>
    <property type="match status" value="1"/>
</dbReference>
<dbReference type="PROSITE" id="PS50031">
    <property type="entry name" value="EH"/>
    <property type="match status" value="3"/>
</dbReference>
<proteinExistence type="predicted"/>
<dbReference type="Pfam" id="PF12763">
    <property type="entry name" value="EH"/>
    <property type="match status" value="3"/>
</dbReference>
<feature type="region of interest" description="Disordered" evidence="3">
    <location>
        <begin position="726"/>
        <end position="854"/>
    </location>
</feature>
<feature type="coiled-coil region" evidence="2">
    <location>
        <begin position="374"/>
        <end position="555"/>
    </location>
</feature>
<feature type="domain" description="EF-hand" evidence="5">
    <location>
        <begin position="154"/>
        <end position="189"/>
    </location>
</feature>
<dbReference type="GO" id="GO:0030132">
    <property type="term" value="C:clathrin coat of coated pit"/>
    <property type="evidence" value="ECO:0007669"/>
    <property type="project" value="TreeGrafter"/>
</dbReference>
<accession>A0A8X6XIV4</accession>
<evidence type="ECO:0000256" key="2">
    <source>
        <dbReference type="SAM" id="Coils"/>
    </source>
</evidence>
<dbReference type="SMART" id="SM00054">
    <property type="entry name" value="EFh"/>
    <property type="match status" value="4"/>
</dbReference>
<feature type="compositionally biased region" description="Pro residues" evidence="3">
    <location>
        <begin position="818"/>
        <end position="838"/>
    </location>
</feature>
<comment type="caution">
    <text evidence="6">The sequence shown here is derived from an EMBL/GenBank/DDBJ whole genome shotgun (WGS) entry which is preliminary data.</text>
</comment>
<dbReference type="InterPro" id="IPR002048">
    <property type="entry name" value="EF_hand_dom"/>
</dbReference>
<keyword evidence="7" id="KW-1185">Reference proteome</keyword>
<dbReference type="PROSITE" id="PS50222">
    <property type="entry name" value="EF_HAND_2"/>
    <property type="match status" value="2"/>
</dbReference>